<reference evidence="2" key="1">
    <citation type="submission" date="2016-06" db="EMBL/GenBank/DDBJ databases">
        <authorList>
            <person name="Varghese N."/>
            <person name="Submissions Spin"/>
        </authorList>
    </citation>
    <scope>NUCLEOTIDE SEQUENCE [LARGE SCALE GENOMIC DNA]</scope>
    <source>
        <strain evidence="2">DSM 44983</strain>
    </source>
</reference>
<protein>
    <submittedName>
        <fullName evidence="1">Uncharacterized protein</fullName>
    </submittedName>
</protein>
<dbReference type="AlphaFoldDB" id="A0A1C5JR63"/>
<keyword evidence="2" id="KW-1185">Reference proteome</keyword>
<gene>
    <name evidence="1" type="ORF">GA0070623_3709</name>
</gene>
<dbReference type="EMBL" id="LT607752">
    <property type="protein sequence ID" value="SCG72729.1"/>
    <property type="molecule type" value="Genomic_DNA"/>
</dbReference>
<evidence type="ECO:0000313" key="1">
    <source>
        <dbReference type="EMBL" id="SCG72729.1"/>
    </source>
</evidence>
<dbReference type="RefSeq" id="WP_157517423.1">
    <property type="nucleotide sequence ID" value="NZ_LRMV01000002.1"/>
</dbReference>
<sequence>MTVPGAGPLPAGDRLLEIDATQGDTPAREVSAVAPGFLRSGGWVTPRTGAMP</sequence>
<evidence type="ECO:0000313" key="2">
    <source>
        <dbReference type="Proteomes" id="UP000198226"/>
    </source>
</evidence>
<name>A0A1C5JR63_9ACTN</name>
<accession>A0A1C5JR63</accession>
<organism evidence="1 2">
    <name type="scientific">Micromonospora rifamycinica</name>
    <dbReference type="NCBI Taxonomy" id="291594"/>
    <lineage>
        <taxon>Bacteria</taxon>
        <taxon>Bacillati</taxon>
        <taxon>Actinomycetota</taxon>
        <taxon>Actinomycetes</taxon>
        <taxon>Micromonosporales</taxon>
        <taxon>Micromonosporaceae</taxon>
        <taxon>Micromonospora</taxon>
    </lineage>
</organism>
<dbReference type="Proteomes" id="UP000198226">
    <property type="component" value="Chromosome I"/>
</dbReference>
<proteinExistence type="predicted"/>